<dbReference type="PANTHER" id="PTHR24015">
    <property type="entry name" value="OS07G0578800 PROTEIN-RELATED"/>
    <property type="match status" value="1"/>
</dbReference>
<dbReference type="EMBL" id="LFYR01001347">
    <property type="protein sequence ID" value="KMZ62540.1"/>
    <property type="molecule type" value="Genomic_DNA"/>
</dbReference>
<sequence length="135" mass="14660">MSLLTSSIAFSGVLSSSQTKRLPMNNPNPQILRFCQIGNLIKAVQSTTQLAPFQRTQLDSAMYCSVIQLCAKQNSLLSGKKVHSIISSSGVVDIDEAIRSKLVFMYVKCGDLQCGWRVFDDGLMVSSPALLDGPC</sequence>
<evidence type="ECO:0000313" key="2">
    <source>
        <dbReference type="Proteomes" id="UP000036987"/>
    </source>
</evidence>
<dbReference type="Gene3D" id="1.25.40.10">
    <property type="entry name" value="Tetratricopeptide repeat domain"/>
    <property type="match status" value="1"/>
</dbReference>
<accession>A0A0K9P2V4</accession>
<dbReference type="GO" id="GO:0003723">
    <property type="term" value="F:RNA binding"/>
    <property type="evidence" value="ECO:0007669"/>
    <property type="project" value="InterPro"/>
</dbReference>
<reference evidence="2" key="1">
    <citation type="journal article" date="2016" name="Nature">
        <title>The genome of the seagrass Zostera marina reveals angiosperm adaptation to the sea.</title>
        <authorList>
            <person name="Olsen J.L."/>
            <person name="Rouze P."/>
            <person name="Verhelst B."/>
            <person name="Lin Y.-C."/>
            <person name="Bayer T."/>
            <person name="Collen J."/>
            <person name="Dattolo E."/>
            <person name="De Paoli E."/>
            <person name="Dittami S."/>
            <person name="Maumus F."/>
            <person name="Michel G."/>
            <person name="Kersting A."/>
            <person name="Lauritano C."/>
            <person name="Lohaus R."/>
            <person name="Toepel M."/>
            <person name="Tonon T."/>
            <person name="Vanneste K."/>
            <person name="Amirebrahimi M."/>
            <person name="Brakel J."/>
            <person name="Bostroem C."/>
            <person name="Chovatia M."/>
            <person name="Grimwood J."/>
            <person name="Jenkins J.W."/>
            <person name="Jueterbock A."/>
            <person name="Mraz A."/>
            <person name="Stam W.T."/>
            <person name="Tice H."/>
            <person name="Bornberg-Bauer E."/>
            <person name="Green P.J."/>
            <person name="Pearson G.A."/>
            <person name="Procaccini G."/>
            <person name="Duarte C.M."/>
            <person name="Schmutz J."/>
            <person name="Reusch T.B.H."/>
            <person name="Van de Peer Y."/>
        </authorList>
    </citation>
    <scope>NUCLEOTIDE SEQUENCE [LARGE SCALE GENOMIC DNA]</scope>
    <source>
        <strain evidence="2">cv. Finnish</strain>
    </source>
</reference>
<dbReference type="AlphaFoldDB" id="A0A0K9P2V4"/>
<evidence type="ECO:0008006" key="3">
    <source>
        <dbReference type="Google" id="ProtNLM"/>
    </source>
</evidence>
<keyword evidence="2" id="KW-1185">Reference proteome</keyword>
<evidence type="ECO:0000313" key="1">
    <source>
        <dbReference type="EMBL" id="KMZ62540.1"/>
    </source>
</evidence>
<organism evidence="1 2">
    <name type="scientific">Zostera marina</name>
    <name type="common">Eelgrass</name>
    <dbReference type="NCBI Taxonomy" id="29655"/>
    <lineage>
        <taxon>Eukaryota</taxon>
        <taxon>Viridiplantae</taxon>
        <taxon>Streptophyta</taxon>
        <taxon>Embryophyta</taxon>
        <taxon>Tracheophyta</taxon>
        <taxon>Spermatophyta</taxon>
        <taxon>Magnoliopsida</taxon>
        <taxon>Liliopsida</taxon>
        <taxon>Zosteraceae</taxon>
        <taxon>Zostera</taxon>
    </lineage>
</organism>
<dbReference type="GO" id="GO:0009451">
    <property type="term" value="P:RNA modification"/>
    <property type="evidence" value="ECO:0007669"/>
    <property type="project" value="InterPro"/>
</dbReference>
<dbReference type="Proteomes" id="UP000036987">
    <property type="component" value="Unassembled WGS sequence"/>
</dbReference>
<dbReference type="OrthoDB" id="185373at2759"/>
<dbReference type="PANTHER" id="PTHR24015:SF505">
    <property type="entry name" value="OS01G0819800 PROTEIN"/>
    <property type="match status" value="1"/>
</dbReference>
<protein>
    <recommendedName>
        <fullName evidence="3">Pentatricopeptide repeat-containing protein</fullName>
    </recommendedName>
</protein>
<comment type="caution">
    <text evidence="1">The sequence shown here is derived from an EMBL/GenBank/DDBJ whole genome shotgun (WGS) entry which is preliminary data.</text>
</comment>
<dbReference type="InterPro" id="IPR011990">
    <property type="entry name" value="TPR-like_helical_dom_sf"/>
</dbReference>
<dbReference type="InterPro" id="IPR046960">
    <property type="entry name" value="PPR_At4g14850-like_plant"/>
</dbReference>
<name>A0A0K9P2V4_ZOSMR</name>
<gene>
    <name evidence="1" type="ORF">ZOSMA_458G00020</name>
</gene>
<proteinExistence type="predicted"/>